<comment type="caution">
    <text evidence="1">The sequence shown here is derived from an EMBL/GenBank/DDBJ whole genome shotgun (WGS) entry which is preliminary data.</text>
</comment>
<reference evidence="1" key="2">
    <citation type="journal article" date="2014" name="ISME J.">
        <title>Microbial stratification in low pH oxic and suboxic macroscopic growths along an acid mine drainage.</title>
        <authorList>
            <person name="Mendez-Garcia C."/>
            <person name="Mesa V."/>
            <person name="Sprenger R.R."/>
            <person name="Richter M."/>
            <person name="Diez M.S."/>
            <person name="Solano J."/>
            <person name="Bargiela R."/>
            <person name="Golyshina O.V."/>
            <person name="Manteca A."/>
            <person name="Ramos J.L."/>
            <person name="Gallego J.R."/>
            <person name="Llorente I."/>
            <person name="Martins Dos Santos V.A."/>
            <person name="Jensen O.N."/>
            <person name="Pelaez A.I."/>
            <person name="Sanchez J."/>
            <person name="Ferrer M."/>
        </authorList>
    </citation>
    <scope>NUCLEOTIDE SEQUENCE</scope>
</reference>
<evidence type="ECO:0000313" key="1">
    <source>
        <dbReference type="EMBL" id="EQD51646.1"/>
    </source>
</evidence>
<dbReference type="EMBL" id="AUZZ01004862">
    <property type="protein sequence ID" value="EQD51646.1"/>
    <property type="molecule type" value="Genomic_DNA"/>
</dbReference>
<gene>
    <name evidence="1" type="ORF">B2A_06825</name>
</gene>
<feature type="non-terminal residue" evidence="1">
    <location>
        <position position="172"/>
    </location>
</feature>
<dbReference type="AlphaFoldDB" id="T0ZTS5"/>
<protein>
    <submittedName>
        <fullName evidence="1">Uncharacterized protein</fullName>
    </submittedName>
</protein>
<reference evidence="1" key="1">
    <citation type="submission" date="2013-08" db="EMBL/GenBank/DDBJ databases">
        <authorList>
            <person name="Mendez C."/>
            <person name="Richter M."/>
            <person name="Ferrer M."/>
            <person name="Sanchez J."/>
        </authorList>
    </citation>
    <scope>NUCLEOTIDE SEQUENCE</scope>
</reference>
<organism evidence="1">
    <name type="scientific">mine drainage metagenome</name>
    <dbReference type="NCBI Taxonomy" id="410659"/>
    <lineage>
        <taxon>unclassified sequences</taxon>
        <taxon>metagenomes</taxon>
        <taxon>ecological metagenomes</taxon>
    </lineage>
</organism>
<name>T0ZTS5_9ZZZZ</name>
<proteinExistence type="predicted"/>
<accession>T0ZTS5</accession>
<feature type="non-terminal residue" evidence="1">
    <location>
        <position position="1"/>
    </location>
</feature>
<sequence length="172" mass="18973">VFLWQTLARKKNFIDQVLTSDAREVEDESTDAISYAQVKALATGNPLHIRKAELDSVIVKFERRQRTFQANVNRGINGLAVIGSDVDRLETRREAQVAIAGSWSKFSAYHGEESAEDSLLAKQVYNVSISQGWGAESMEQIASFSGTESEINTGLISTLNSQNQYSSAPLVM</sequence>